<feature type="region of interest" description="Disordered" evidence="2">
    <location>
        <begin position="571"/>
        <end position="624"/>
    </location>
</feature>
<keyword evidence="5" id="KW-1185">Reference proteome</keyword>
<comment type="caution">
    <text evidence="4">The sequence shown here is derived from an EMBL/GenBank/DDBJ whole genome shotgun (WGS) entry which is preliminary data.</text>
</comment>
<feature type="compositionally biased region" description="Basic and acidic residues" evidence="2">
    <location>
        <begin position="401"/>
        <end position="427"/>
    </location>
</feature>
<dbReference type="EMBL" id="SWFT01000163">
    <property type="protein sequence ID" value="KAA8896682.1"/>
    <property type="molecule type" value="Genomic_DNA"/>
</dbReference>
<dbReference type="OMA" id="QQPPYKP"/>
<dbReference type="InterPro" id="IPR013088">
    <property type="entry name" value="Znf_NHR/GATA"/>
</dbReference>
<dbReference type="GO" id="GO:0008270">
    <property type="term" value="F:zinc ion binding"/>
    <property type="evidence" value="ECO:0007669"/>
    <property type="project" value="UniProtKB-KW"/>
</dbReference>
<keyword evidence="1" id="KW-0479">Metal-binding</keyword>
<dbReference type="AlphaFoldDB" id="A0A642UCI5"/>
<dbReference type="GO" id="GO:0030466">
    <property type="term" value="P:silent mating-type cassette heterochromatin formation"/>
    <property type="evidence" value="ECO:0007669"/>
    <property type="project" value="TreeGrafter"/>
</dbReference>
<dbReference type="GO" id="GO:0000183">
    <property type="term" value="P:rDNA heterochromatin formation"/>
    <property type="evidence" value="ECO:0007669"/>
    <property type="project" value="TreeGrafter"/>
</dbReference>
<keyword evidence="1" id="KW-0862">Zinc</keyword>
<sequence length="624" mass="70024">MTETRRMPIKVLYTFDDSQTPFLLRTQTQFPVKLAEIAGANGDPMTVGGVDLKLCAMEIVQGSPDNFKLDSCDYAVYYKDITEQPDEPFVGHGNLSQFLNGNESRMVAGRVCQNMSANLFGDDREASWTLEIRLKLNTIEVFGGYDKKRQADSAPATSGKRSRIGSASGAVKATRTKSLPLFSATPSLLSVMNADQQSRESRFDQNSVKDRFKSAPFLQDMNRQARNNKSASTPTARAMRTRSVLTNYPLQSSPIHEELSDETDDLDYNGDYRANDYTNSFRTNDDNEDTFMLDHKFQALPDVEDLDSKRCHIVAGNTLPDNHGLCCINNNCRAEMSPSWRYIETGFHSNYHEIPRETDKFDKRLYEGMYGPLCNACYLFLRAKGFMRPESVVRKYKQQRKFKDERRKKEQKSDNEGDNILHSESHRNSCSKLASSPSKFATPSHTPSVINQAIQKQQNTVGRTPNNEFNDLMNQINAFGGPLTDIDLPSDAGITPMGVTPPMIAEKLNTRVINLDDVGIEEDDKENFPPASHHMELVEFEALLAKSIEDTKNGDPQTDWQALFGDNLTPLDGDDDKVTLMPSSPVLAKSSPPPEASRTDTDMSWVQHKSSTPNTEFCNDDEKS</sequence>
<dbReference type="PANTHER" id="PTHR39147">
    <property type="entry name" value="PROTEIN SPT21"/>
    <property type="match status" value="1"/>
</dbReference>
<keyword evidence="1" id="KW-0863">Zinc-finger</keyword>
<dbReference type="VEuPathDB" id="FungiDB:DIURU_005694"/>
<dbReference type="GeneID" id="54784345"/>
<accession>A0A642UCI5</accession>
<proteinExistence type="predicted"/>
<organism evidence="4 5">
    <name type="scientific">Diutina rugosa</name>
    <name type="common">Yeast</name>
    <name type="synonym">Candida rugosa</name>
    <dbReference type="NCBI Taxonomy" id="5481"/>
    <lineage>
        <taxon>Eukaryota</taxon>
        <taxon>Fungi</taxon>
        <taxon>Dikarya</taxon>
        <taxon>Ascomycota</taxon>
        <taxon>Saccharomycotina</taxon>
        <taxon>Pichiomycetes</taxon>
        <taxon>Debaryomycetaceae</taxon>
        <taxon>Diutina</taxon>
    </lineage>
</organism>
<dbReference type="GO" id="GO:0006357">
    <property type="term" value="P:regulation of transcription by RNA polymerase II"/>
    <property type="evidence" value="ECO:0007669"/>
    <property type="project" value="TreeGrafter"/>
</dbReference>
<feature type="compositionally biased region" description="Polar residues" evidence="2">
    <location>
        <begin position="602"/>
        <end position="617"/>
    </location>
</feature>
<name>A0A642UCI5_DIURU</name>
<dbReference type="RefSeq" id="XP_034009542.1">
    <property type="nucleotide sequence ID" value="XM_034158704.1"/>
</dbReference>
<gene>
    <name evidence="4" type="ORF">DIURU_005694</name>
</gene>
<protein>
    <recommendedName>
        <fullName evidence="3">GATA-type domain-containing protein</fullName>
    </recommendedName>
</protein>
<evidence type="ECO:0000256" key="2">
    <source>
        <dbReference type="SAM" id="MobiDB-lite"/>
    </source>
</evidence>
<dbReference type="Pfam" id="PF25823">
    <property type="entry name" value="Ams2-SPT21_N"/>
    <property type="match status" value="1"/>
</dbReference>
<feature type="region of interest" description="Disordered" evidence="2">
    <location>
        <begin position="394"/>
        <end position="446"/>
    </location>
</feature>
<dbReference type="InterPro" id="IPR000679">
    <property type="entry name" value="Znf_GATA"/>
</dbReference>
<dbReference type="InterPro" id="IPR042403">
    <property type="entry name" value="Spt21/Ams2"/>
</dbReference>
<feature type="compositionally biased region" description="Polar residues" evidence="2">
    <location>
        <begin position="428"/>
        <end position="446"/>
    </location>
</feature>
<evidence type="ECO:0000256" key="1">
    <source>
        <dbReference type="PROSITE-ProRule" id="PRU00094"/>
    </source>
</evidence>
<dbReference type="OrthoDB" id="3199820at2759"/>
<dbReference type="Gene3D" id="3.30.50.10">
    <property type="entry name" value="Erythroid Transcription Factor GATA-1, subunit A"/>
    <property type="match status" value="1"/>
</dbReference>
<feature type="region of interest" description="Disordered" evidence="2">
    <location>
        <begin position="148"/>
        <end position="171"/>
    </location>
</feature>
<evidence type="ECO:0000259" key="3">
    <source>
        <dbReference type="PROSITE" id="PS50114"/>
    </source>
</evidence>
<dbReference type="Proteomes" id="UP000449547">
    <property type="component" value="Unassembled WGS sequence"/>
</dbReference>
<evidence type="ECO:0000313" key="5">
    <source>
        <dbReference type="Proteomes" id="UP000449547"/>
    </source>
</evidence>
<dbReference type="InterPro" id="IPR057725">
    <property type="entry name" value="Ams2-SPT21_N"/>
</dbReference>
<evidence type="ECO:0000313" key="4">
    <source>
        <dbReference type="EMBL" id="KAA8896682.1"/>
    </source>
</evidence>
<dbReference type="SUPFAM" id="SSF57716">
    <property type="entry name" value="Glucocorticoid receptor-like (DNA-binding domain)"/>
    <property type="match status" value="1"/>
</dbReference>
<reference evidence="4 5" key="1">
    <citation type="submission" date="2019-07" db="EMBL/GenBank/DDBJ databases">
        <title>Genome assembly of two rare yeast pathogens: Diutina rugosa and Trichomonascus ciferrii.</title>
        <authorList>
            <person name="Mixao V."/>
            <person name="Saus E."/>
            <person name="Hansen A."/>
            <person name="Lass-Flor C."/>
            <person name="Gabaldon T."/>
        </authorList>
    </citation>
    <scope>NUCLEOTIDE SEQUENCE [LARGE SCALE GENOMIC DNA]</scope>
    <source>
        <strain evidence="4 5">CBS 613</strain>
    </source>
</reference>
<dbReference type="GO" id="GO:0043565">
    <property type="term" value="F:sequence-specific DNA binding"/>
    <property type="evidence" value="ECO:0007669"/>
    <property type="project" value="InterPro"/>
</dbReference>
<dbReference type="PANTHER" id="PTHR39147:SF1">
    <property type="entry name" value="PROTEIN SPT21"/>
    <property type="match status" value="1"/>
</dbReference>
<feature type="domain" description="GATA-type" evidence="3">
    <location>
        <begin position="372"/>
        <end position="400"/>
    </location>
</feature>
<dbReference type="PROSITE" id="PS50114">
    <property type="entry name" value="GATA_ZN_FINGER_2"/>
    <property type="match status" value="1"/>
</dbReference>